<protein>
    <submittedName>
        <fullName evidence="1">Uncharacterized protein</fullName>
    </submittedName>
</protein>
<proteinExistence type="predicted"/>
<evidence type="ECO:0000313" key="1">
    <source>
        <dbReference type="EMBL" id="GAG26645.1"/>
    </source>
</evidence>
<dbReference type="AlphaFoldDB" id="X0W7T0"/>
<comment type="caution">
    <text evidence="1">The sequence shown here is derived from an EMBL/GenBank/DDBJ whole genome shotgun (WGS) entry which is preliminary data.</text>
</comment>
<accession>X0W7T0</accession>
<dbReference type="EMBL" id="BARS01036183">
    <property type="protein sequence ID" value="GAG26645.1"/>
    <property type="molecule type" value="Genomic_DNA"/>
</dbReference>
<organism evidence="1">
    <name type="scientific">marine sediment metagenome</name>
    <dbReference type="NCBI Taxonomy" id="412755"/>
    <lineage>
        <taxon>unclassified sequences</taxon>
        <taxon>metagenomes</taxon>
        <taxon>ecological metagenomes</taxon>
    </lineage>
</organism>
<feature type="non-terminal residue" evidence="1">
    <location>
        <position position="257"/>
    </location>
</feature>
<name>X0W7T0_9ZZZZ</name>
<sequence length="257" mass="29220">MEVSATDDHTDGDIGDLKKGKKGEDWLIFNESDSVQLNIRAYFVEKNDKLTDTPGDFASSIELINNEYYKFGFNFTVLKPETKLMLNLTSPNKIIYRSGVSGITGHFVWDEYYTDFQDVVDAGMIVDVTKLSDYNYLVKIYDDPYWAKNYFVEIDPVTGGLNTITEYANFTVDNTAPQYENISAIPSDDTSYSPGKNYIFNISWEDNIGGMSTIFLEWNGSSNYSATSLGNNNYSHTLTDLKAYNYTYKWFANDSVD</sequence>
<reference evidence="1" key="1">
    <citation type="journal article" date="2014" name="Front. Microbiol.">
        <title>High frequency of phylogenetically diverse reductive dehalogenase-homologous genes in deep subseafloor sedimentary metagenomes.</title>
        <authorList>
            <person name="Kawai M."/>
            <person name="Futagami T."/>
            <person name="Toyoda A."/>
            <person name="Takaki Y."/>
            <person name="Nishi S."/>
            <person name="Hori S."/>
            <person name="Arai W."/>
            <person name="Tsubouchi T."/>
            <person name="Morono Y."/>
            <person name="Uchiyama I."/>
            <person name="Ito T."/>
            <person name="Fujiyama A."/>
            <person name="Inagaki F."/>
            <person name="Takami H."/>
        </authorList>
    </citation>
    <scope>NUCLEOTIDE SEQUENCE</scope>
    <source>
        <strain evidence="1">Expedition CK06-06</strain>
    </source>
</reference>
<gene>
    <name evidence="1" type="ORF">S01H1_55645</name>
</gene>